<sequence length="231" mass="25716">MTRFSLKYGIDAPQWVALQLAFGALLLVLLSTVEIPWLWLQVYLIAVTAAALVIGSWMLLYSTWIKLWHRRVILGEAGVRSGQRLLDVGTGRGLLAISAAALGAQVTALDKWSARDLSGNGQQALELNCRLEGTPQIRVMDGEAQRLPFADKSFDAVVSHFVVHNIGSADDRELAILEMWRVLRTGGVLVLSDFGKTKEYEQLLASLTSDLKIRRFWYTFPFSKLLVATKK</sequence>
<evidence type="ECO:0000259" key="2">
    <source>
        <dbReference type="Pfam" id="PF08241"/>
    </source>
</evidence>
<dbReference type="Gene3D" id="3.40.50.150">
    <property type="entry name" value="Vaccinia Virus protein VP39"/>
    <property type="match status" value="1"/>
</dbReference>
<dbReference type="PANTHER" id="PTHR45277:SF1">
    <property type="entry name" value="EXPRESSED PROTEIN"/>
    <property type="match status" value="1"/>
</dbReference>
<keyword evidence="1" id="KW-1133">Transmembrane helix</keyword>
<comment type="caution">
    <text evidence="3">The sequence shown here is derived from an EMBL/GenBank/DDBJ whole genome shotgun (WGS) entry which is preliminary data.</text>
</comment>
<dbReference type="CDD" id="cd02440">
    <property type="entry name" value="AdoMet_MTases"/>
    <property type="match status" value="1"/>
</dbReference>
<dbReference type="RefSeq" id="WP_144853009.1">
    <property type="nucleotide sequence ID" value="NZ_VNJI01000047.1"/>
</dbReference>
<dbReference type="SUPFAM" id="SSF53335">
    <property type="entry name" value="S-adenosyl-L-methionine-dependent methyltransferases"/>
    <property type="match status" value="1"/>
</dbReference>
<feature type="transmembrane region" description="Helical" evidence="1">
    <location>
        <begin position="38"/>
        <end position="61"/>
    </location>
</feature>
<gene>
    <name evidence="3" type="ORF">FPZ49_27020</name>
</gene>
<accession>A0A559K3Y6</accession>
<proteinExistence type="predicted"/>
<dbReference type="AlphaFoldDB" id="A0A559K3Y6"/>
<keyword evidence="4" id="KW-1185">Reference proteome</keyword>
<evidence type="ECO:0000256" key="1">
    <source>
        <dbReference type="SAM" id="Phobius"/>
    </source>
</evidence>
<organism evidence="3 4">
    <name type="scientific">Paenibacillus cremeus</name>
    <dbReference type="NCBI Taxonomy" id="2163881"/>
    <lineage>
        <taxon>Bacteria</taxon>
        <taxon>Bacillati</taxon>
        <taxon>Bacillota</taxon>
        <taxon>Bacilli</taxon>
        <taxon>Bacillales</taxon>
        <taxon>Paenibacillaceae</taxon>
        <taxon>Paenibacillus</taxon>
    </lineage>
</organism>
<keyword evidence="1" id="KW-0812">Transmembrane</keyword>
<feature type="domain" description="Methyltransferase type 11" evidence="2">
    <location>
        <begin position="86"/>
        <end position="191"/>
    </location>
</feature>
<dbReference type="InterPro" id="IPR013216">
    <property type="entry name" value="Methyltransf_11"/>
</dbReference>
<dbReference type="InterPro" id="IPR029063">
    <property type="entry name" value="SAM-dependent_MTases_sf"/>
</dbReference>
<dbReference type="Proteomes" id="UP000317036">
    <property type="component" value="Unassembled WGS sequence"/>
</dbReference>
<keyword evidence="1" id="KW-0472">Membrane</keyword>
<dbReference type="GO" id="GO:0032259">
    <property type="term" value="P:methylation"/>
    <property type="evidence" value="ECO:0007669"/>
    <property type="project" value="UniProtKB-KW"/>
</dbReference>
<dbReference type="GO" id="GO:0008757">
    <property type="term" value="F:S-adenosylmethionine-dependent methyltransferase activity"/>
    <property type="evidence" value="ECO:0007669"/>
    <property type="project" value="InterPro"/>
</dbReference>
<protein>
    <submittedName>
        <fullName evidence="3">Class I SAM-dependent methyltransferase</fullName>
    </submittedName>
</protein>
<keyword evidence="3" id="KW-0808">Transferase</keyword>
<dbReference type="EMBL" id="VNJI01000047">
    <property type="protein sequence ID" value="TVY06853.1"/>
    <property type="molecule type" value="Genomic_DNA"/>
</dbReference>
<name>A0A559K3Y6_9BACL</name>
<evidence type="ECO:0000313" key="4">
    <source>
        <dbReference type="Proteomes" id="UP000317036"/>
    </source>
</evidence>
<evidence type="ECO:0000313" key="3">
    <source>
        <dbReference type="EMBL" id="TVY06853.1"/>
    </source>
</evidence>
<dbReference type="Pfam" id="PF08241">
    <property type="entry name" value="Methyltransf_11"/>
    <property type="match status" value="1"/>
</dbReference>
<dbReference type="OrthoDB" id="43862at2"/>
<keyword evidence="3" id="KW-0489">Methyltransferase</keyword>
<dbReference type="PANTHER" id="PTHR45277">
    <property type="entry name" value="EXPRESSED PROTEIN"/>
    <property type="match status" value="1"/>
</dbReference>
<feature type="transmembrane region" description="Helical" evidence="1">
    <location>
        <begin position="12"/>
        <end position="32"/>
    </location>
</feature>
<reference evidence="3 4" key="1">
    <citation type="submission" date="2019-07" db="EMBL/GenBank/DDBJ databases">
        <authorList>
            <person name="Kim J."/>
        </authorList>
    </citation>
    <scope>NUCLEOTIDE SEQUENCE [LARGE SCALE GENOMIC DNA]</scope>
    <source>
        <strain evidence="3 4">JC52</strain>
    </source>
</reference>